<protein>
    <recommendedName>
        <fullName evidence="4">Ribosome biogenesis protein NOP53</fullName>
    </recommendedName>
</protein>
<feature type="region of interest" description="Disordered" evidence="1">
    <location>
        <begin position="222"/>
        <end position="259"/>
    </location>
</feature>
<comment type="caution">
    <text evidence="2">The sequence shown here is derived from an EMBL/GenBank/DDBJ whole genome shotgun (WGS) entry which is preliminary data.</text>
</comment>
<evidence type="ECO:0000313" key="3">
    <source>
        <dbReference type="Proteomes" id="UP001189429"/>
    </source>
</evidence>
<reference evidence="2" key="1">
    <citation type="submission" date="2023-10" db="EMBL/GenBank/DDBJ databases">
        <authorList>
            <person name="Chen Y."/>
            <person name="Shah S."/>
            <person name="Dougan E. K."/>
            <person name="Thang M."/>
            <person name="Chan C."/>
        </authorList>
    </citation>
    <scope>NUCLEOTIDE SEQUENCE [LARGE SCALE GENOMIC DNA]</scope>
</reference>
<feature type="region of interest" description="Disordered" evidence="1">
    <location>
        <begin position="276"/>
        <end position="310"/>
    </location>
</feature>
<feature type="compositionally biased region" description="Acidic residues" evidence="1">
    <location>
        <begin position="412"/>
        <end position="421"/>
    </location>
</feature>
<dbReference type="EMBL" id="CAUYUJ010006725">
    <property type="protein sequence ID" value="CAK0818427.1"/>
    <property type="molecule type" value="Genomic_DNA"/>
</dbReference>
<organism evidence="2 3">
    <name type="scientific">Prorocentrum cordatum</name>
    <dbReference type="NCBI Taxonomy" id="2364126"/>
    <lineage>
        <taxon>Eukaryota</taxon>
        <taxon>Sar</taxon>
        <taxon>Alveolata</taxon>
        <taxon>Dinophyceae</taxon>
        <taxon>Prorocentrales</taxon>
        <taxon>Prorocentraceae</taxon>
        <taxon>Prorocentrum</taxon>
    </lineage>
</organism>
<dbReference type="Proteomes" id="UP001189429">
    <property type="component" value="Unassembled WGS sequence"/>
</dbReference>
<feature type="compositionally biased region" description="Basic and acidic residues" evidence="1">
    <location>
        <begin position="276"/>
        <end position="304"/>
    </location>
</feature>
<proteinExistence type="predicted"/>
<evidence type="ECO:0000313" key="2">
    <source>
        <dbReference type="EMBL" id="CAK0818427.1"/>
    </source>
</evidence>
<name>A0ABN9RKA6_9DINO</name>
<sequence>MLWPSAAEDQEWRTVASSTTMRSGVQRMTPLRLLAYDPAARLAPAEALLSPFLSRAEAAQAPLQFTDEELAPAAADIRRRLLQLASGGPRRASPGRAAAGPAPRRRRLPCRAASTARREDAGAAAAPPPAVKRRASAGADCEAALAEPPAKCRRLSDVIHELLAPAQIYASMFCCVSRPSKEEPVQVTLQTNFDDLDLMTILSEKRTSSGIAFEVTDQFKTSPSNVKSKVRERLEGYASGNTPPTTPNRDNRPKSTMEDSLLPCLLGKGRVEKLHSENEAKKQAAERVGTEQAERRRRLSDGLNEKASSALEKRREVLAEISGKAKKHTDAVEDKLKRWQKAEEHRCEDLRAKLERKRGSRVSGKVKSDGLGSPTGAAIKMFEQPTPSKSGHRRRSVPERQPGSWITGAAEDGFDPCEEISDAPQVA</sequence>
<evidence type="ECO:0000256" key="1">
    <source>
        <dbReference type="SAM" id="MobiDB-lite"/>
    </source>
</evidence>
<feature type="region of interest" description="Disordered" evidence="1">
    <location>
        <begin position="1"/>
        <end position="21"/>
    </location>
</feature>
<accession>A0ABN9RKA6</accession>
<keyword evidence="3" id="KW-1185">Reference proteome</keyword>
<feature type="region of interest" description="Disordered" evidence="1">
    <location>
        <begin position="85"/>
        <end position="131"/>
    </location>
</feature>
<feature type="compositionally biased region" description="Low complexity" evidence="1">
    <location>
        <begin position="85"/>
        <end position="102"/>
    </location>
</feature>
<evidence type="ECO:0008006" key="4">
    <source>
        <dbReference type="Google" id="ProtNLM"/>
    </source>
</evidence>
<gene>
    <name evidence="2" type="ORF">PCOR1329_LOCUS20715</name>
</gene>
<feature type="region of interest" description="Disordered" evidence="1">
    <location>
        <begin position="355"/>
        <end position="427"/>
    </location>
</feature>